<keyword evidence="2" id="KW-1133">Transmembrane helix</keyword>
<keyword evidence="2" id="KW-0472">Membrane</keyword>
<reference evidence="3 4" key="1">
    <citation type="submission" date="2016-10" db="EMBL/GenBank/DDBJ databases">
        <authorList>
            <person name="de Groot N.N."/>
        </authorList>
    </citation>
    <scope>NUCLEOTIDE SEQUENCE [LARGE SCALE GENOMIC DNA]</scope>
    <source>
        <strain evidence="3 4">OK461</strain>
    </source>
</reference>
<evidence type="ECO:0000256" key="1">
    <source>
        <dbReference type="SAM" id="MobiDB-lite"/>
    </source>
</evidence>
<dbReference type="Proteomes" id="UP000181942">
    <property type="component" value="Unassembled WGS sequence"/>
</dbReference>
<name>A0A1I2VL63_9ACTN</name>
<accession>A0A1I2VL63</accession>
<sequence>MDVLVICPAAGFRRSLDLETLESHLGVIPLRFDDLLHYLVSEFSELQELHQTQGLTFQRVDQSGSYATIPGYEAVRIHASEGTIYLQPNEVAMLPPEPSGTHPARSSQQTAEPRSKRSIILLVSIAGVVLIVVIAVVLGSQGGGGGGGGKTGNSQQGPATSNSPSTVSPLSDPLTQQQHAPGWQEDAYCRFTNEGYLVGPSTDTNNAAMCQNSGLTMRNGEISVTVTLLKRVASQDPDSQYFFDDGYGLAIDSAGSGFPVIFAIRDNGVLVYSTGEVRQEGGEKAVIRRGVGAANVLTIRIRAPEFELLVNGVQVATLRVDEPSIFLQSGGTVRLEADKYDEVVFRGLAVSTNQSQSGVPTS</sequence>
<dbReference type="EMBL" id="FONR01000032">
    <property type="protein sequence ID" value="SFG89823.1"/>
    <property type="molecule type" value="Genomic_DNA"/>
</dbReference>
<keyword evidence="2" id="KW-0812">Transmembrane</keyword>
<dbReference type="AlphaFoldDB" id="A0A1I2VL63"/>
<feature type="region of interest" description="Disordered" evidence="1">
    <location>
        <begin position="143"/>
        <end position="181"/>
    </location>
</feature>
<organism evidence="3 4">
    <name type="scientific">Streptomyces mirabilis</name>
    <dbReference type="NCBI Taxonomy" id="68239"/>
    <lineage>
        <taxon>Bacteria</taxon>
        <taxon>Bacillati</taxon>
        <taxon>Actinomycetota</taxon>
        <taxon>Actinomycetes</taxon>
        <taxon>Kitasatosporales</taxon>
        <taxon>Streptomycetaceae</taxon>
        <taxon>Streptomyces</taxon>
    </lineage>
</organism>
<proteinExistence type="predicted"/>
<feature type="region of interest" description="Disordered" evidence="1">
    <location>
        <begin position="91"/>
        <end position="113"/>
    </location>
</feature>
<feature type="transmembrane region" description="Helical" evidence="2">
    <location>
        <begin position="119"/>
        <end position="138"/>
    </location>
</feature>
<evidence type="ECO:0000313" key="3">
    <source>
        <dbReference type="EMBL" id="SFG89823.1"/>
    </source>
</evidence>
<gene>
    <name evidence="3" type="ORF">SAMN02787118_13254</name>
</gene>
<feature type="compositionally biased region" description="Polar residues" evidence="1">
    <location>
        <begin position="158"/>
        <end position="179"/>
    </location>
</feature>
<evidence type="ECO:0000313" key="4">
    <source>
        <dbReference type="Proteomes" id="UP000181942"/>
    </source>
</evidence>
<protein>
    <submittedName>
        <fullName evidence="3">Uncharacterized protein</fullName>
    </submittedName>
</protein>
<evidence type="ECO:0000256" key="2">
    <source>
        <dbReference type="SAM" id="Phobius"/>
    </source>
</evidence>